<dbReference type="SUPFAM" id="SSF52540">
    <property type="entry name" value="P-loop containing nucleoside triphosphate hydrolases"/>
    <property type="match status" value="1"/>
</dbReference>
<dbReference type="RefSeq" id="WP_128465479.1">
    <property type="nucleotide sequence ID" value="NZ_CP035108.1"/>
</dbReference>
<dbReference type="InterPro" id="IPR050153">
    <property type="entry name" value="Metal_Ion_Import_ABC"/>
</dbReference>
<evidence type="ECO:0000256" key="2">
    <source>
        <dbReference type="ARBA" id="ARBA00022448"/>
    </source>
</evidence>
<dbReference type="AlphaFoldDB" id="A0A3R5XVK0"/>
<protein>
    <submittedName>
        <fullName evidence="6">ABC transporter ATP-binding protein</fullName>
    </submittedName>
</protein>
<comment type="similarity">
    <text evidence="1">Belongs to the ABC transporter superfamily.</text>
</comment>
<dbReference type="GO" id="GO:0005524">
    <property type="term" value="F:ATP binding"/>
    <property type="evidence" value="ECO:0007669"/>
    <property type="project" value="UniProtKB-KW"/>
</dbReference>
<dbReference type="InterPro" id="IPR003593">
    <property type="entry name" value="AAA+_ATPase"/>
</dbReference>
<evidence type="ECO:0000256" key="4">
    <source>
        <dbReference type="ARBA" id="ARBA00022840"/>
    </source>
</evidence>
<reference evidence="6 7" key="1">
    <citation type="submission" date="2019-01" db="EMBL/GenBank/DDBJ databases">
        <title>Geovibrio thiophilus DSM 11263, complete genome.</title>
        <authorList>
            <person name="Spring S."/>
            <person name="Bunk B."/>
            <person name="Sproer C."/>
        </authorList>
    </citation>
    <scope>NUCLEOTIDE SEQUENCE [LARGE SCALE GENOMIC DNA]</scope>
    <source>
        <strain evidence="6 7">DSM 11263</strain>
    </source>
</reference>
<keyword evidence="7" id="KW-1185">Reference proteome</keyword>
<dbReference type="GO" id="GO:0016887">
    <property type="term" value="F:ATP hydrolysis activity"/>
    <property type="evidence" value="ECO:0007669"/>
    <property type="project" value="InterPro"/>
</dbReference>
<dbReference type="SMART" id="SM00382">
    <property type="entry name" value="AAA"/>
    <property type="match status" value="1"/>
</dbReference>
<accession>A0A3R5XVK0</accession>
<dbReference type="KEGG" id="gtl:EP073_01900"/>
<evidence type="ECO:0000259" key="5">
    <source>
        <dbReference type="PROSITE" id="PS50893"/>
    </source>
</evidence>
<dbReference type="OrthoDB" id="9789994at2"/>
<dbReference type="FunFam" id="3.40.50.300:FF:000134">
    <property type="entry name" value="Iron-enterobactin ABC transporter ATP-binding protein"/>
    <property type="match status" value="1"/>
</dbReference>
<dbReference type="PROSITE" id="PS50893">
    <property type="entry name" value="ABC_TRANSPORTER_2"/>
    <property type="match status" value="1"/>
</dbReference>
<dbReference type="Pfam" id="PF00005">
    <property type="entry name" value="ABC_tran"/>
    <property type="match status" value="1"/>
</dbReference>
<dbReference type="CDD" id="cd03235">
    <property type="entry name" value="ABC_Metallic_Cations"/>
    <property type="match status" value="1"/>
</dbReference>
<dbReference type="EMBL" id="CP035108">
    <property type="protein sequence ID" value="QAR32192.1"/>
    <property type="molecule type" value="Genomic_DNA"/>
</dbReference>
<evidence type="ECO:0000256" key="1">
    <source>
        <dbReference type="ARBA" id="ARBA00005417"/>
    </source>
</evidence>
<dbReference type="PANTHER" id="PTHR42734">
    <property type="entry name" value="METAL TRANSPORT SYSTEM ATP-BINDING PROTEIN TM_0124-RELATED"/>
    <property type="match status" value="1"/>
</dbReference>
<sequence length="253" mass="27485">MNAIEITDLGFSYGENPILTDVSLTLPEREFLAVIGPNGGGKSTLLKIILGILRQDRGAVRVFGKTIPEAAGLIGYVPQDVTSARGFPITAFQVAMMGRMRLKGRFASAAQADTDKVRSVMEYLEVAHLADSTVDTLSGGQKQRVYIARALAMEPRMLFLDEPTSSVDTKGQKDLFDRLRELNKTMTIVVVSHDLSIIPRYATSVACINNKLHFHGLPEITPEMLRMAYGGTGCDECDSLGIPQGLHGGHIHA</sequence>
<gene>
    <name evidence="6" type="ORF">EP073_01900</name>
</gene>
<evidence type="ECO:0000256" key="3">
    <source>
        <dbReference type="ARBA" id="ARBA00022741"/>
    </source>
</evidence>
<name>A0A3R5XVK0_9BACT</name>
<feature type="domain" description="ABC transporter" evidence="5">
    <location>
        <begin position="4"/>
        <end position="234"/>
    </location>
</feature>
<proteinExistence type="inferred from homology"/>
<keyword evidence="2" id="KW-0813">Transport</keyword>
<dbReference type="InterPro" id="IPR003439">
    <property type="entry name" value="ABC_transporter-like_ATP-bd"/>
</dbReference>
<dbReference type="Proteomes" id="UP000287502">
    <property type="component" value="Chromosome"/>
</dbReference>
<evidence type="ECO:0000313" key="6">
    <source>
        <dbReference type="EMBL" id="QAR32192.1"/>
    </source>
</evidence>
<dbReference type="PANTHER" id="PTHR42734:SF17">
    <property type="entry name" value="METAL TRANSPORT SYSTEM ATP-BINDING PROTEIN TM_0124-RELATED"/>
    <property type="match status" value="1"/>
</dbReference>
<keyword evidence="3" id="KW-0547">Nucleotide-binding</keyword>
<organism evidence="6 7">
    <name type="scientific">Geovibrio thiophilus</name>
    <dbReference type="NCBI Taxonomy" id="139438"/>
    <lineage>
        <taxon>Bacteria</taxon>
        <taxon>Pseudomonadati</taxon>
        <taxon>Deferribacterota</taxon>
        <taxon>Deferribacteres</taxon>
        <taxon>Deferribacterales</taxon>
        <taxon>Geovibrionaceae</taxon>
        <taxon>Geovibrio</taxon>
    </lineage>
</organism>
<evidence type="ECO:0000313" key="7">
    <source>
        <dbReference type="Proteomes" id="UP000287502"/>
    </source>
</evidence>
<dbReference type="InterPro" id="IPR027417">
    <property type="entry name" value="P-loop_NTPase"/>
</dbReference>
<keyword evidence="4 6" id="KW-0067">ATP-binding</keyword>
<dbReference type="Gene3D" id="3.40.50.300">
    <property type="entry name" value="P-loop containing nucleotide triphosphate hydrolases"/>
    <property type="match status" value="1"/>
</dbReference>